<dbReference type="RefSeq" id="WP_169202478.1">
    <property type="nucleotide sequence ID" value="NZ_CP059467.1"/>
</dbReference>
<dbReference type="Gene3D" id="1.10.443.10">
    <property type="entry name" value="Intergrase catalytic core"/>
    <property type="match status" value="1"/>
</dbReference>
<evidence type="ECO:0000256" key="4">
    <source>
        <dbReference type="ARBA" id="ARBA00023172"/>
    </source>
</evidence>
<comment type="caution">
    <text evidence="8">The sequence shown here is derived from an EMBL/GenBank/DDBJ whole genome shotgun (WGS) entry which is preliminary data.</text>
</comment>
<dbReference type="PROSITE" id="PS51900">
    <property type="entry name" value="CB"/>
    <property type="match status" value="1"/>
</dbReference>
<dbReference type="InterPro" id="IPR010998">
    <property type="entry name" value="Integrase_recombinase_N"/>
</dbReference>
<gene>
    <name evidence="8" type="ORF">GPA24_09965</name>
</gene>
<evidence type="ECO:0000256" key="3">
    <source>
        <dbReference type="ARBA" id="ARBA00023125"/>
    </source>
</evidence>
<dbReference type="InterPro" id="IPR044068">
    <property type="entry name" value="CB"/>
</dbReference>
<dbReference type="Gene3D" id="3.30.160.390">
    <property type="entry name" value="Integrase, DNA-binding domain"/>
    <property type="match status" value="1"/>
</dbReference>
<dbReference type="Proteomes" id="UP000633943">
    <property type="component" value="Unassembled WGS sequence"/>
</dbReference>
<evidence type="ECO:0000256" key="5">
    <source>
        <dbReference type="PROSITE-ProRule" id="PRU01248"/>
    </source>
</evidence>
<dbReference type="InterPro" id="IPR050808">
    <property type="entry name" value="Phage_Integrase"/>
</dbReference>
<dbReference type="SUPFAM" id="SSF56349">
    <property type="entry name" value="DNA breaking-rejoining enzymes"/>
    <property type="match status" value="1"/>
</dbReference>
<protein>
    <submittedName>
        <fullName evidence="8">Tyrosine-type recombinase/integrase</fullName>
    </submittedName>
</protein>
<keyword evidence="2" id="KW-0229">DNA integration</keyword>
<feature type="domain" description="Core-binding (CB)" evidence="7">
    <location>
        <begin position="106"/>
        <end position="186"/>
    </location>
</feature>
<dbReference type="InterPro" id="IPR002104">
    <property type="entry name" value="Integrase_catalytic"/>
</dbReference>
<evidence type="ECO:0000313" key="8">
    <source>
        <dbReference type="EMBL" id="NMG15860.1"/>
    </source>
</evidence>
<dbReference type="InterPro" id="IPR011010">
    <property type="entry name" value="DNA_brk_join_enz"/>
</dbReference>
<dbReference type="Pfam" id="PF00589">
    <property type="entry name" value="Phage_integrase"/>
    <property type="match status" value="1"/>
</dbReference>
<proteinExistence type="inferred from homology"/>
<feature type="domain" description="Tyr recombinase" evidence="6">
    <location>
        <begin position="210"/>
        <end position="392"/>
    </location>
</feature>
<evidence type="ECO:0000256" key="1">
    <source>
        <dbReference type="ARBA" id="ARBA00008857"/>
    </source>
</evidence>
<dbReference type="InterPro" id="IPR013762">
    <property type="entry name" value="Integrase-like_cat_sf"/>
</dbReference>
<comment type="similarity">
    <text evidence="1">Belongs to the 'phage' integrase family.</text>
</comment>
<accession>A0ABX1NWF1</accession>
<dbReference type="PROSITE" id="PS51898">
    <property type="entry name" value="TYR_RECOMBINASE"/>
    <property type="match status" value="1"/>
</dbReference>
<evidence type="ECO:0000259" key="6">
    <source>
        <dbReference type="PROSITE" id="PS51898"/>
    </source>
</evidence>
<dbReference type="Gene3D" id="1.10.150.130">
    <property type="match status" value="1"/>
</dbReference>
<dbReference type="InterPro" id="IPR038488">
    <property type="entry name" value="Integrase_DNA-bd_sf"/>
</dbReference>
<dbReference type="PANTHER" id="PTHR30629">
    <property type="entry name" value="PROPHAGE INTEGRASE"/>
    <property type="match status" value="1"/>
</dbReference>
<dbReference type="InterPro" id="IPR025166">
    <property type="entry name" value="Integrase_DNA_bind_dom"/>
</dbReference>
<dbReference type="Pfam" id="PF22022">
    <property type="entry name" value="Phage_int_M"/>
    <property type="match status" value="1"/>
</dbReference>
<dbReference type="InterPro" id="IPR053876">
    <property type="entry name" value="Phage_int_M"/>
</dbReference>
<evidence type="ECO:0000313" key="9">
    <source>
        <dbReference type="Proteomes" id="UP000633943"/>
    </source>
</evidence>
<dbReference type="EMBL" id="WTVP01000023">
    <property type="protein sequence ID" value="NMG15860.1"/>
    <property type="molecule type" value="Genomic_DNA"/>
</dbReference>
<sequence>MSKLTDVQIRNWIKAGDRFEGRGDGGGLYLRFRAADAVPSWLFRYRLMGKQRVMVIGNYTNLSLADARKEAKRLSAQAALGHDVAGQKQERKAEAVAKIEAEARKVTVADLADDYFQRMIAGRWKHPNIVRSRIEKDIKPAIGKMKVESVRPADIDAMLQTVVKRGAPTIANDVLRWVRRMFDYAIKRHLCEYNPAGAFDLADAGGKEDARDRALSRSELVAFFEAMRSAKGFSVENELAVKLLLLLAVRKQELTAARWDEFDLDAAVWHLPAERTKTGAAISIPLPTVAVGWLRDLHRLACGSAYVFPARKMQHRMIPHIHENTLNVALSKVKHGLDPFTIHDLRRTARTHLAGLGVPPHVAEKVLNHKLKGVEGRYDRYDYFEERKGALNQWAALIGQLEQGGADVIPIHEKRAGGKG</sequence>
<evidence type="ECO:0000256" key="2">
    <source>
        <dbReference type="ARBA" id="ARBA00022908"/>
    </source>
</evidence>
<organism evidence="8 9">
    <name type="scientific">Aromatoleum bremense</name>
    <dbReference type="NCBI Taxonomy" id="76115"/>
    <lineage>
        <taxon>Bacteria</taxon>
        <taxon>Pseudomonadati</taxon>
        <taxon>Pseudomonadota</taxon>
        <taxon>Betaproteobacteria</taxon>
        <taxon>Rhodocyclales</taxon>
        <taxon>Rhodocyclaceae</taxon>
        <taxon>Aromatoleum</taxon>
    </lineage>
</organism>
<keyword evidence="3 5" id="KW-0238">DNA-binding</keyword>
<keyword evidence="9" id="KW-1185">Reference proteome</keyword>
<evidence type="ECO:0000259" key="7">
    <source>
        <dbReference type="PROSITE" id="PS51900"/>
    </source>
</evidence>
<name>A0ABX1NWF1_9RHOO</name>
<keyword evidence="4" id="KW-0233">DNA recombination</keyword>
<dbReference type="Pfam" id="PF13356">
    <property type="entry name" value="Arm-DNA-bind_3"/>
    <property type="match status" value="1"/>
</dbReference>
<dbReference type="CDD" id="cd00801">
    <property type="entry name" value="INT_P4_C"/>
    <property type="match status" value="1"/>
</dbReference>
<reference evidence="8 9" key="1">
    <citation type="submission" date="2019-12" db="EMBL/GenBank/DDBJ databases">
        <title>Comparative genomics gives insights into the taxonomy of the Azoarcus-Aromatoleum group and reveals separate origins of nif in the plant-associated Azoarcus and non-plant-associated Aromatoleum sub-groups.</title>
        <authorList>
            <person name="Lafos M."/>
            <person name="Maluk M."/>
            <person name="Batista M."/>
            <person name="Junghare M."/>
            <person name="Carmona M."/>
            <person name="Faoro H."/>
            <person name="Cruz L.M."/>
            <person name="Battistoni F."/>
            <person name="De Souza E."/>
            <person name="Pedrosa F."/>
            <person name="Chen W.-M."/>
            <person name="Poole P.S."/>
            <person name="Dixon R.A."/>
            <person name="James E.K."/>
        </authorList>
    </citation>
    <scope>NUCLEOTIDE SEQUENCE [LARGE SCALE GENOMIC DNA]</scope>
    <source>
        <strain evidence="8 9">PbN1</strain>
    </source>
</reference>
<dbReference type="PANTHER" id="PTHR30629:SF2">
    <property type="entry name" value="PROPHAGE INTEGRASE INTS-RELATED"/>
    <property type="match status" value="1"/>
</dbReference>